<accession>A0AAW1MYM5</accession>
<protein>
    <submittedName>
        <fullName evidence="1">Uncharacterized protein</fullName>
    </submittedName>
</protein>
<evidence type="ECO:0000313" key="2">
    <source>
        <dbReference type="Proteomes" id="UP001458880"/>
    </source>
</evidence>
<dbReference type="AlphaFoldDB" id="A0AAW1MYM5"/>
<keyword evidence="2" id="KW-1185">Reference proteome</keyword>
<reference evidence="1 2" key="1">
    <citation type="journal article" date="2024" name="BMC Genomics">
        <title>De novo assembly and annotation of Popillia japonica's genome with initial clues to its potential as an invasive pest.</title>
        <authorList>
            <person name="Cucini C."/>
            <person name="Boschi S."/>
            <person name="Funari R."/>
            <person name="Cardaioli E."/>
            <person name="Iannotti N."/>
            <person name="Marturano G."/>
            <person name="Paoli F."/>
            <person name="Bruttini M."/>
            <person name="Carapelli A."/>
            <person name="Frati F."/>
            <person name="Nardi F."/>
        </authorList>
    </citation>
    <scope>NUCLEOTIDE SEQUENCE [LARGE SCALE GENOMIC DNA]</scope>
    <source>
        <strain evidence="1">DMR45628</strain>
    </source>
</reference>
<dbReference type="Proteomes" id="UP001458880">
    <property type="component" value="Unassembled WGS sequence"/>
</dbReference>
<organism evidence="1 2">
    <name type="scientific">Popillia japonica</name>
    <name type="common">Japanese beetle</name>
    <dbReference type="NCBI Taxonomy" id="7064"/>
    <lineage>
        <taxon>Eukaryota</taxon>
        <taxon>Metazoa</taxon>
        <taxon>Ecdysozoa</taxon>
        <taxon>Arthropoda</taxon>
        <taxon>Hexapoda</taxon>
        <taxon>Insecta</taxon>
        <taxon>Pterygota</taxon>
        <taxon>Neoptera</taxon>
        <taxon>Endopterygota</taxon>
        <taxon>Coleoptera</taxon>
        <taxon>Polyphaga</taxon>
        <taxon>Scarabaeiformia</taxon>
        <taxon>Scarabaeidae</taxon>
        <taxon>Rutelinae</taxon>
        <taxon>Popillia</taxon>
    </lineage>
</organism>
<sequence>MPQKYLEDVRTKQYDTSSKVNFGIFGHMVDIHGYKWKLVTTPAWFGSKRHGVEIGLANVLTQDIADISGSSGLMTPGRAEVFDFGVGTYLFRTSFIFTNPVVFDGDVKNAFIVKPFSYSTWTSFIVKPFSYSTWTCTALLLSLSELIDSNLNIGIEQIAYARVLNATKDPVLLYLNERARSNDSRINFWPQTDGIEHIRDGNFAYLAESITAYNIIDKKFSNKEVCDLVELNAARPTLIYIVGKKNGEYNKLFSISLKIKKMDELLYLDLLNEVENAELEEENRENIHIDIIIRDPFADINYRSFKNIFRMTKELCNYLINLVRPYMRPQVKATDLDVPVKLEIITEITQTLKVSAGKVNWLTE</sequence>
<dbReference type="SUPFAM" id="SSF53850">
    <property type="entry name" value="Periplasmic binding protein-like II"/>
    <property type="match status" value="1"/>
</dbReference>
<proteinExistence type="predicted"/>
<dbReference type="EMBL" id="JASPKY010000026">
    <property type="protein sequence ID" value="KAK9751630.1"/>
    <property type="molecule type" value="Genomic_DNA"/>
</dbReference>
<name>A0AAW1MYM5_POPJA</name>
<evidence type="ECO:0000313" key="1">
    <source>
        <dbReference type="EMBL" id="KAK9751630.1"/>
    </source>
</evidence>
<comment type="caution">
    <text evidence="1">The sequence shown here is derived from an EMBL/GenBank/DDBJ whole genome shotgun (WGS) entry which is preliminary data.</text>
</comment>
<gene>
    <name evidence="1" type="ORF">QE152_g4883</name>
</gene>